<dbReference type="AlphaFoldDB" id="A0A2A6D2X0"/>
<protein>
    <submittedName>
        <fullName evidence="1">Uncharacterized protein</fullName>
    </submittedName>
</protein>
<proteinExistence type="predicted"/>
<reference evidence="1" key="2">
    <citation type="submission" date="2022-06" db="UniProtKB">
        <authorList>
            <consortium name="EnsemblMetazoa"/>
        </authorList>
    </citation>
    <scope>IDENTIFICATION</scope>
    <source>
        <strain evidence="1">PS312</strain>
    </source>
</reference>
<evidence type="ECO:0000313" key="1">
    <source>
        <dbReference type="EnsemblMetazoa" id="PPA42357.1"/>
    </source>
</evidence>
<keyword evidence="2" id="KW-1185">Reference proteome</keyword>
<name>A0A2A6D2X0_PRIPA</name>
<evidence type="ECO:0000313" key="2">
    <source>
        <dbReference type="Proteomes" id="UP000005239"/>
    </source>
</evidence>
<organism evidence="1 2">
    <name type="scientific">Pristionchus pacificus</name>
    <name type="common">Parasitic nematode worm</name>
    <dbReference type="NCBI Taxonomy" id="54126"/>
    <lineage>
        <taxon>Eukaryota</taxon>
        <taxon>Metazoa</taxon>
        <taxon>Ecdysozoa</taxon>
        <taxon>Nematoda</taxon>
        <taxon>Chromadorea</taxon>
        <taxon>Rhabditida</taxon>
        <taxon>Rhabditina</taxon>
        <taxon>Diplogasteromorpha</taxon>
        <taxon>Diplogasteroidea</taxon>
        <taxon>Neodiplogasteridae</taxon>
        <taxon>Pristionchus</taxon>
    </lineage>
</organism>
<dbReference type="EnsemblMetazoa" id="PPA42357.1">
    <property type="protein sequence ID" value="PPA42357.1"/>
    <property type="gene ID" value="WBGene00280726"/>
</dbReference>
<accession>A0A2A6D2X0</accession>
<dbReference type="Proteomes" id="UP000005239">
    <property type="component" value="Unassembled WGS sequence"/>
</dbReference>
<reference evidence="2" key="1">
    <citation type="journal article" date="2008" name="Nat. Genet.">
        <title>The Pristionchus pacificus genome provides a unique perspective on nematode lifestyle and parasitism.</title>
        <authorList>
            <person name="Dieterich C."/>
            <person name="Clifton S.W."/>
            <person name="Schuster L.N."/>
            <person name="Chinwalla A."/>
            <person name="Delehaunty K."/>
            <person name="Dinkelacker I."/>
            <person name="Fulton L."/>
            <person name="Fulton R."/>
            <person name="Godfrey J."/>
            <person name="Minx P."/>
            <person name="Mitreva M."/>
            <person name="Roeseler W."/>
            <person name="Tian H."/>
            <person name="Witte H."/>
            <person name="Yang S.P."/>
            <person name="Wilson R.K."/>
            <person name="Sommer R.J."/>
        </authorList>
    </citation>
    <scope>NUCLEOTIDE SEQUENCE [LARGE SCALE GENOMIC DNA]</scope>
    <source>
        <strain evidence="2">PS312</strain>
    </source>
</reference>
<accession>A0A8R1YY93</accession>
<sequence>ICCGLVSLIPSLLLLYAVLRSSIHANCRIMMCLWILAQLLVYATVAWLSISNILLDEPHLKQDFDADGNDAFILRWYVLVWLMTTCFELGISLERGFSIHNPSRYHSSSASYFLILLYVIFALARGCYLVHKRPKRFWELFSNIIDIGSCSIRETYSIARAMMPIYFMSTSIKVAKFCILCRISSHVQIVIIVVNWIYFIHILPVTINQLIYISLSEVCCGIMSSMFLIHHVRLRSKLDRLLCRSSQVMPMNVDPYKNT</sequence>
<gene>
    <name evidence="1" type="primary">WBGene00280726</name>
</gene>